<reference evidence="1 2" key="1">
    <citation type="submission" date="2020-06" db="EMBL/GenBank/DDBJ databases">
        <title>Transcriptomic and genomic resources for Thalictrum thalictroides and T. hernandezii: Facilitating candidate gene discovery in an emerging model plant lineage.</title>
        <authorList>
            <person name="Arias T."/>
            <person name="Riano-Pachon D.M."/>
            <person name="Di Stilio V.S."/>
        </authorList>
    </citation>
    <scope>NUCLEOTIDE SEQUENCE [LARGE SCALE GENOMIC DNA]</scope>
    <source>
        <strain evidence="2">cv. WT478/WT964</strain>
        <tissue evidence="1">Leaves</tissue>
    </source>
</reference>
<sequence>GTIKVIYRPQYIQDIIDWSLCRSRFLQSSDWGALNCVTIGSSEAIVLDGISLKRKWQTGSTG</sequence>
<protein>
    <submittedName>
        <fullName evidence="1">Uncharacterized protein</fullName>
    </submittedName>
</protein>
<gene>
    <name evidence="1" type="ORF">FRX31_030800</name>
</gene>
<name>A0A7J6V3Y3_THATH</name>
<feature type="non-terminal residue" evidence="1">
    <location>
        <position position="62"/>
    </location>
</feature>
<dbReference type="AlphaFoldDB" id="A0A7J6V3Y3"/>
<evidence type="ECO:0000313" key="1">
    <source>
        <dbReference type="EMBL" id="KAF5179613.1"/>
    </source>
</evidence>
<evidence type="ECO:0000313" key="2">
    <source>
        <dbReference type="Proteomes" id="UP000554482"/>
    </source>
</evidence>
<comment type="caution">
    <text evidence="1">The sequence shown here is derived from an EMBL/GenBank/DDBJ whole genome shotgun (WGS) entry which is preliminary data.</text>
</comment>
<accession>A0A7J6V3Y3</accession>
<dbReference type="EMBL" id="JABWDY010038561">
    <property type="protein sequence ID" value="KAF5179613.1"/>
    <property type="molecule type" value="Genomic_DNA"/>
</dbReference>
<organism evidence="1 2">
    <name type="scientific">Thalictrum thalictroides</name>
    <name type="common">Rue-anemone</name>
    <name type="synonym">Anemone thalictroides</name>
    <dbReference type="NCBI Taxonomy" id="46969"/>
    <lineage>
        <taxon>Eukaryota</taxon>
        <taxon>Viridiplantae</taxon>
        <taxon>Streptophyta</taxon>
        <taxon>Embryophyta</taxon>
        <taxon>Tracheophyta</taxon>
        <taxon>Spermatophyta</taxon>
        <taxon>Magnoliopsida</taxon>
        <taxon>Ranunculales</taxon>
        <taxon>Ranunculaceae</taxon>
        <taxon>Thalictroideae</taxon>
        <taxon>Thalictrum</taxon>
    </lineage>
</organism>
<keyword evidence="2" id="KW-1185">Reference proteome</keyword>
<proteinExistence type="predicted"/>
<dbReference type="Proteomes" id="UP000554482">
    <property type="component" value="Unassembled WGS sequence"/>
</dbReference>